<dbReference type="Pfam" id="PF12770">
    <property type="entry name" value="CHAT"/>
    <property type="match status" value="1"/>
</dbReference>
<dbReference type="InterPro" id="IPR024983">
    <property type="entry name" value="CHAT_dom"/>
</dbReference>
<feature type="transmembrane region" description="Helical" evidence="2">
    <location>
        <begin position="644"/>
        <end position="667"/>
    </location>
</feature>
<feature type="compositionally biased region" description="Polar residues" evidence="1">
    <location>
        <begin position="608"/>
        <end position="625"/>
    </location>
</feature>
<protein>
    <submittedName>
        <fullName evidence="4">CHAT domain</fullName>
    </submittedName>
</protein>
<dbReference type="InterPro" id="IPR011990">
    <property type="entry name" value="TPR-like_helical_dom_sf"/>
</dbReference>
<keyword evidence="2" id="KW-1133">Transmembrane helix</keyword>
<gene>
    <name evidence="4" type="ORF">HLUCCA11_21050</name>
</gene>
<dbReference type="SUPFAM" id="SSF48452">
    <property type="entry name" value="TPR-like"/>
    <property type="match status" value="1"/>
</dbReference>
<reference evidence="4 5" key="1">
    <citation type="submission" date="2015-09" db="EMBL/GenBank/DDBJ databases">
        <title>Identification and resolution of microdiversity through metagenomic sequencing of parallel consortia.</title>
        <authorList>
            <person name="Nelson W.C."/>
            <person name="Romine M.F."/>
            <person name="Lindemann S.R."/>
        </authorList>
    </citation>
    <scope>NUCLEOTIDE SEQUENCE [LARGE SCALE GENOMIC DNA]</scope>
    <source>
        <strain evidence="4">Ana</strain>
    </source>
</reference>
<organism evidence="4 5">
    <name type="scientific">Phormidesmis priestleyi Ana</name>
    <dbReference type="NCBI Taxonomy" id="1666911"/>
    <lineage>
        <taxon>Bacteria</taxon>
        <taxon>Bacillati</taxon>
        <taxon>Cyanobacteriota</taxon>
        <taxon>Cyanophyceae</taxon>
        <taxon>Leptolyngbyales</taxon>
        <taxon>Leptolyngbyaceae</taxon>
        <taxon>Phormidesmis</taxon>
    </lineage>
</organism>
<accession>A0A0P8BFS7</accession>
<evidence type="ECO:0000313" key="4">
    <source>
        <dbReference type="EMBL" id="KPQ32607.1"/>
    </source>
</evidence>
<evidence type="ECO:0000256" key="1">
    <source>
        <dbReference type="SAM" id="MobiDB-lite"/>
    </source>
</evidence>
<dbReference type="Gene3D" id="1.25.40.10">
    <property type="entry name" value="Tetratricopeptide repeat domain"/>
    <property type="match status" value="1"/>
</dbReference>
<dbReference type="PATRIC" id="fig|1666911.3.peg.3162"/>
<feature type="compositionally biased region" description="Low complexity" evidence="1">
    <location>
        <begin position="566"/>
        <end position="576"/>
    </location>
</feature>
<evidence type="ECO:0000256" key="2">
    <source>
        <dbReference type="SAM" id="Phobius"/>
    </source>
</evidence>
<dbReference type="STRING" id="1666911.HLUCCA11_21050"/>
<dbReference type="EMBL" id="LJZR01000051">
    <property type="protein sequence ID" value="KPQ32607.1"/>
    <property type="molecule type" value="Genomic_DNA"/>
</dbReference>
<dbReference type="Proteomes" id="UP000050465">
    <property type="component" value="Unassembled WGS sequence"/>
</dbReference>
<dbReference type="AlphaFoldDB" id="A0A0P8BFS7"/>
<sequence length="905" mass="99023">MIQDFEISITAVGDDQYLVRTEHVEKGVQLAEEKVRWPVAQWLETTKVLMHDPLLGLLQGQQRHTLPTRAGQSGTRSMSNPNDATLINLGQTLHNALFRGQLHDSWVTAQGVAQNRQDLLRLRIGMKDSRLQQLPWEALHAGTRPLATGTDVIFSRYILDRRQGHSVQLAKEIESEKILRILMVIASPDDQERLELRQEVHHLQSELHPVEAQDDDALLDVQLKILEQPGRAELTQELDRGNYQVLHYAGHSNLGNAGGDLFLVSRQTGLTERLSGEDLAGLLVNNGIKLAVFNSCRGGYSSSSEQGWQERNLAQALVNRGMPGVIAMAERIPDHVAITFTQLLYRNLKKGQSIDLSLNRTRQGLISAYGSHQFYWALPTLYMQPSFDGYLMKTAGDRESASLLDAINDPFGGIFAEPGLADIDWPPPRGNSATRVKPKRMQTAKSVMRSQGADESNVGRPTSSDAATDSRLGDRASNLINSLVDNNDAVAATAMGKRLAKPLQPLAKSVAAQGAEMQGAETQGAEAQIAKIDGPEIDGELHVPEEIETPSGFYGERPVATPPSTTPASSDLSSTTKISTAHSTAHTDSRADASSTNKSGRTDHQQSKKNTTNQQLAGLSPQNEPSELLVGERLTRSHTLHTKLLTVPGLASIALAVLLSFVTVGWFQRASQMQEQGRAASTPSSVAELGLPAQAEIALGNDDLDAATAAIKGLIDNNEYEAALAVIQGANTRQQKDVIMSFLKGRAQWSLEKQGSAEYSPADAMRSWLESLENEPDWMEIAMALGFSQYAVDREDLAIENWQRAIALADRQSEQYIYFSEQPVNEYILNAHAGVAMASLALSKIETNPTERNRLLAQAEASYLKVIDEAAADFGAQSLGDNWLWLSPAIADWTQTKRELSQTVQ</sequence>
<feature type="region of interest" description="Disordered" evidence="1">
    <location>
        <begin position="424"/>
        <end position="472"/>
    </location>
</feature>
<keyword evidence="2" id="KW-0812">Transmembrane</keyword>
<evidence type="ECO:0000313" key="5">
    <source>
        <dbReference type="Proteomes" id="UP000050465"/>
    </source>
</evidence>
<name>A0A0P8BFS7_9CYAN</name>
<evidence type="ECO:0000259" key="3">
    <source>
        <dbReference type="Pfam" id="PF12770"/>
    </source>
</evidence>
<proteinExistence type="predicted"/>
<keyword evidence="2" id="KW-0472">Membrane</keyword>
<feature type="region of interest" description="Disordered" evidence="1">
    <location>
        <begin position="549"/>
        <end position="625"/>
    </location>
</feature>
<feature type="domain" description="CHAT" evidence="3">
    <location>
        <begin position="89"/>
        <end position="381"/>
    </location>
</feature>
<comment type="caution">
    <text evidence="4">The sequence shown here is derived from an EMBL/GenBank/DDBJ whole genome shotgun (WGS) entry which is preliminary data.</text>
</comment>